<dbReference type="RefSeq" id="WP_092580736.1">
    <property type="nucleotide sequence ID" value="NZ_FOFN01000004.1"/>
</dbReference>
<protein>
    <submittedName>
        <fullName evidence="2">Outer membrane lipoprotein carrier protein LolA</fullName>
    </submittedName>
</protein>
<dbReference type="Gene3D" id="2.50.20.10">
    <property type="entry name" value="Lipoprotein localisation LolA/LolB/LppX"/>
    <property type="match status" value="1"/>
</dbReference>
<evidence type="ECO:0000313" key="2">
    <source>
        <dbReference type="EMBL" id="SEQ96974.1"/>
    </source>
</evidence>
<dbReference type="SUPFAM" id="SSF89392">
    <property type="entry name" value="Prokaryotic lipoproteins and lipoprotein localization factors"/>
    <property type="match status" value="1"/>
</dbReference>
<accession>A0A1H9KCU9</accession>
<gene>
    <name evidence="2" type="ORF">SAMN05421824_2704</name>
</gene>
<dbReference type="InterPro" id="IPR029046">
    <property type="entry name" value="LolA/LolB/LppX"/>
</dbReference>
<dbReference type="OrthoDB" id="1491557at2"/>
<dbReference type="STRING" id="419940.SAMN05421824_2704"/>
<organism evidence="2 3">
    <name type="scientific">Hyunsoonleella jejuensis</name>
    <dbReference type="NCBI Taxonomy" id="419940"/>
    <lineage>
        <taxon>Bacteria</taxon>
        <taxon>Pseudomonadati</taxon>
        <taxon>Bacteroidota</taxon>
        <taxon>Flavobacteriia</taxon>
        <taxon>Flavobacteriales</taxon>
        <taxon>Flavobacteriaceae</taxon>
    </lineage>
</organism>
<dbReference type="Proteomes" id="UP000198999">
    <property type="component" value="Unassembled WGS sequence"/>
</dbReference>
<reference evidence="2 3" key="1">
    <citation type="submission" date="2016-10" db="EMBL/GenBank/DDBJ databases">
        <authorList>
            <person name="de Groot N.N."/>
        </authorList>
    </citation>
    <scope>NUCLEOTIDE SEQUENCE [LARGE SCALE GENOMIC DNA]</scope>
    <source>
        <strain evidence="2 3">DSM 21035</strain>
    </source>
</reference>
<dbReference type="AlphaFoldDB" id="A0A1H9KCU9"/>
<dbReference type="EMBL" id="FOFN01000004">
    <property type="protein sequence ID" value="SEQ96974.1"/>
    <property type="molecule type" value="Genomic_DNA"/>
</dbReference>
<proteinExistence type="predicted"/>
<dbReference type="InterPro" id="IPR004564">
    <property type="entry name" value="OM_lipoprot_carrier_LolA-like"/>
</dbReference>
<evidence type="ECO:0000256" key="1">
    <source>
        <dbReference type="ARBA" id="ARBA00022729"/>
    </source>
</evidence>
<dbReference type="CDD" id="cd16325">
    <property type="entry name" value="LolA"/>
    <property type="match status" value="1"/>
</dbReference>
<name>A0A1H9KCU9_9FLAO</name>
<keyword evidence="1" id="KW-0732">Signal</keyword>
<sequence length="212" mass="24324">MKRLITIICVVFIGLSGFSQNKGKTLLNEVSEKVKNYDNIFIDFKYILENTAENIKQETRGDVVLEGEKYKLNILGITRLYDGKTLYTISPEDEEVTISTQAEDEADAITPSKMLSFYEDGYTYAMDIVQNIQGRKIQYVKLTPIDSNSEIEYILLGVDATTKHIYNLIQIGKNGTKTTLIVNSFRTNEPLSKTLFTFEEDKYQDYYINKID</sequence>
<evidence type="ECO:0000313" key="3">
    <source>
        <dbReference type="Proteomes" id="UP000198999"/>
    </source>
</evidence>
<dbReference type="Pfam" id="PF03548">
    <property type="entry name" value="LolA"/>
    <property type="match status" value="1"/>
</dbReference>
<keyword evidence="3" id="KW-1185">Reference proteome</keyword>
<keyword evidence="2" id="KW-0449">Lipoprotein</keyword>